<sequence length="588" mass="64745">MILTDADTRGWRTVRRYAVPAPMIHRATERRLAGDWRGACSAADVAVDLDLSRIKSRFGTTAAARVEQDLQHFAPDLLRWHLPRRPSTGHTALSPRRLSVLARYRDDLILVVGSPRTGYGRQQLRLFLAAEPLTSRPSQTHRDDSGHEPCTWHMAVDRDLPRHVWDARHAGELLSWYGLGPGPHDHLVGDLHDTERFVRAWAELGVDVPQRQVQINRHMALGFWYRLPEIVRAVRDAATTTPGQVVAGWRDQSYLSFTPAGGGRLAMDFYTYTPRDAYVPLERLGLPLDALLIHLGLIDPDHLHPLIHAALFPSATASPAGPPRPGRPSADPVRVRCGGAWHEVRWVGGRVHIPHSEQEQQRETMLVTFGGSRSGCFAAKTAMENGPAGLPRSPRNDTDFPDPWAATVSVTPAVPQAPPVRPARQARLPRRLTEQRRDLMRLALHGDTEGVVSLLDAGVSAHTRDHRGRTLLHFMAHLRDLTLLARLLAEGLDADGADVAGVTPLVAAAYGMGDLAVIRALIAAGARQDATVGSTGEPITAWLETARPDVFAAIADLQDSAAITARLHWRRQMAESARAHAAWLSRHP</sequence>
<evidence type="ECO:0000313" key="2">
    <source>
        <dbReference type="EMBL" id="GIE69575.1"/>
    </source>
</evidence>
<dbReference type="InterPro" id="IPR002110">
    <property type="entry name" value="Ankyrin_rpt"/>
</dbReference>
<comment type="caution">
    <text evidence="2">The sequence shown here is derived from an EMBL/GenBank/DDBJ whole genome shotgun (WGS) entry which is preliminary data.</text>
</comment>
<protein>
    <recommendedName>
        <fullName evidence="4">Ankyrin repeat protein</fullName>
    </recommendedName>
</protein>
<evidence type="ECO:0000313" key="3">
    <source>
        <dbReference type="Proteomes" id="UP000624709"/>
    </source>
</evidence>
<keyword evidence="3" id="KW-1185">Reference proteome</keyword>
<evidence type="ECO:0008006" key="4">
    <source>
        <dbReference type="Google" id="ProtNLM"/>
    </source>
</evidence>
<dbReference type="InterPro" id="IPR036770">
    <property type="entry name" value="Ankyrin_rpt-contain_sf"/>
</dbReference>
<evidence type="ECO:0000256" key="1">
    <source>
        <dbReference type="PROSITE-ProRule" id="PRU00023"/>
    </source>
</evidence>
<organism evidence="2 3">
    <name type="scientific">Actinoplanes palleronii</name>
    <dbReference type="NCBI Taxonomy" id="113570"/>
    <lineage>
        <taxon>Bacteria</taxon>
        <taxon>Bacillati</taxon>
        <taxon>Actinomycetota</taxon>
        <taxon>Actinomycetes</taxon>
        <taxon>Micromonosporales</taxon>
        <taxon>Micromonosporaceae</taxon>
        <taxon>Actinoplanes</taxon>
    </lineage>
</organism>
<dbReference type="Gene3D" id="1.25.40.20">
    <property type="entry name" value="Ankyrin repeat-containing domain"/>
    <property type="match status" value="1"/>
</dbReference>
<dbReference type="SUPFAM" id="SSF48403">
    <property type="entry name" value="Ankyrin repeat"/>
    <property type="match status" value="1"/>
</dbReference>
<dbReference type="EMBL" id="BOMS01000089">
    <property type="protein sequence ID" value="GIE69575.1"/>
    <property type="molecule type" value="Genomic_DNA"/>
</dbReference>
<proteinExistence type="predicted"/>
<reference evidence="2 3" key="1">
    <citation type="submission" date="2021-01" db="EMBL/GenBank/DDBJ databases">
        <title>Whole genome shotgun sequence of Actinoplanes palleronii NBRC 14916.</title>
        <authorList>
            <person name="Komaki H."/>
            <person name="Tamura T."/>
        </authorList>
    </citation>
    <scope>NUCLEOTIDE SEQUENCE [LARGE SCALE GENOMIC DNA]</scope>
    <source>
        <strain evidence="2 3">NBRC 14916</strain>
    </source>
</reference>
<name>A0ABQ4BFW1_9ACTN</name>
<keyword evidence="1" id="KW-0040">ANK repeat</keyword>
<feature type="repeat" description="ANK" evidence="1">
    <location>
        <begin position="467"/>
        <end position="499"/>
    </location>
</feature>
<dbReference type="PROSITE" id="PS50088">
    <property type="entry name" value="ANK_REPEAT"/>
    <property type="match status" value="1"/>
</dbReference>
<dbReference type="RefSeq" id="WP_203827721.1">
    <property type="nucleotide sequence ID" value="NZ_BAAATY010000061.1"/>
</dbReference>
<accession>A0ABQ4BFW1</accession>
<dbReference type="Proteomes" id="UP000624709">
    <property type="component" value="Unassembled WGS sequence"/>
</dbReference>
<gene>
    <name evidence="2" type="ORF">Apa02nite_056830</name>
</gene>
<dbReference type="Pfam" id="PF12796">
    <property type="entry name" value="Ank_2"/>
    <property type="match status" value="1"/>
</dbReference>